<proteinExistence type="predicted"/>
<organism evidence="1 2">
    <name type="scientific">Ensifer canadensis</name>
    <dbReference type="NCBI Taxonomy" id="555315"/>
    <lineage>
        <taxon>Bacteria</taxon>
        <taxon>Pseudomonadati</taxon>
        <taxon>Pseudomonadota</taxon>
        <taxon>Alphaproteobacteria</taxon>
        <taxon>Hyphomicrobiales</taxon>
        <taxon>Rhizobiaceae</taxon>
        <taxon>Sinorhizobium/Ensifer group</taxon>
        <taxon>Ensifer</taxon>
    </lineage>
</organism>
<keyword evidence="2" id="KW-1185">Reference proteome</keyword>
<gene>
    <name evidence="1" type="ORF">GFB56_37655</name>
</gene>
<dbReference type="RefSeq" id="WP_203530173.1">
    <property type="nucleotide sequence ID" value="NZ_CP083373.1"/>
</dbReference>
<dbReference type="Proteomes" id="UP000744980">
    <property type="component" value="Unassembled WGS sequence"/>
</dbReference>
<protein>
    <submittedName>
        <fullName evidence="1">Uncharacterized protein</fullName>
    </submittedName>
</protein>
<evidence type="ECO:0000313" key="2">
    <source>
        <dbReference type="Proteomes" id="UP000744980"/>
    </source>
</evidence>
<reference evidence="1 2" key="1">
    <citation type="submission" date="2020-01" db="EMBL/GenBank/DDBJ databases">
        <title>Draft genome assembly of Ensifer adhaerens T173.</title>
        <authorList>
            <person name="Craig J.E."/>
            <person name="Stinchcombe J.R."/>
        </authorList>
    </citation>
    <scope>NUCLEOTIDE SEQUENCE [LARGE SCALE GENOMIC DNA]</scope>
    <source>
        <strain evidence="1 2">T173</strain>
    </source>
</reference>
<accession>A0AAW4FYL3</accession>
<name>A0AAW4FYL3_9HYPH</name>
<dbReference type="EMBL" id="WXFA01000099">
    <property type="protein sequence ID" value="MBM3096354.1"/>
    <property type="molecule type" value="Genomic_DNA"/>
</dbReference>
<comment type="caution">
    <text evidence="1">The sequence shown here is derived from an EMBL/GenBank/DDBJ whole genome shotgun (WGS) entry which is preliminary data.</text>
</comment>
<sequence length="92" mass="10160">MEILWYVPFSRICAIAISPAPARVAASLSPKTVTPALVDLYTVRPDGGGKQLLAKNGGKTENWIIGIDGVPRVRVDKAYNDDRIYMIRNSRM</sequence>
<evidence type="ECO:0000313" key="1">
    <source>
        <dbReference type="EMBL" id="MBM3096354.1"/>
    </source>
</evidence>
<dbReference type="AlphaFoldDB" id="A0AAW4FYL3"/>